<organism evidence="6">
    <name type="scientific">Arion vulgaris</name>
    <dbReference type="NCBI Taxonomy" id="1028688"/>
    <lineage>
        <taxon>Eukaryota</taxon>
        <taxon>Metazoa</taxon>
        <taxon>Spiralia</taxon>
        <taxon>Lophotrochozoa</taxon>
        <taxon>Mollusca</taxon>
        <taxon>Gastropoda</taxon>
        <taxon>Heterobranchia</taxon>
        <taxon>Euthyneura</taxon>
        <taxon>Panpulmonata</taxon>
        <taxon>Eupulmonata</taxon>
        <taxon>Stylommatophora</taxon>
        <taxon>Helicina</taxon>
        <taxon>Arionoidea</taxon>
        <taxon>Arionidae</taxon>
        <taxon>Arion</taxon>
    </lineage>
</organism>
<accession>A0A0B7A729</accession>
<evidence type="ECO:0000259" key="5">
    <source>
        <dbReference type="PROSITE" id="PS51016"/>
    </source>
</evidence>
<dbReference type="Pfam" id="PF26570">
    <property type="entry name" value="MYO15"/>
    <property type="match status" value="1"/>
</dbReference>
<dbReference type="InterPro" id="IPR036028">
    <property type="entry name" value="SH3-like_dom_sf"/>
</dbReference>
<dbReference type="SMART" id="SM00139">
    <property type="entry name" value="MyTH4"/>
    <property type="match status" value="1"/>
</dbReference>
<evidence type="ECO:0000313" key="6">
    <source>
        <dbReference type="EMBL" id="CEK75816.1"/>
    </source>
</evidence>
<feature type="region of interest" description="Disordered" evidence="3">
    <location>
        <begin position="353"/>
        <end position="375"/>
    </location>
</feature>
<dbReference type="InterPro" id="IPR051567">
    <property type="entry name" value="Unconventional_Myosin_ATPase"/>
</dbReference>
<dbReference type="InterPro" id="IPR038185">
    <property type="entry name" value="MyTH4_dom_sf"/>
</dbReference>
<keyword evidence="1 2" id="KW-0728">SH3 domain</keyword>
<evidence type="ECO:0008006" key="7">
    <source>
        <dbReference type="Google" id="ProtNLM"/>
    </source>
</evidence>
<dbReference type="Gene3D" id="2.30.30.40">
    <property type="entry name" value="SH3 Domains"/>
    <property type="match status" value="1"/>
</dbReference>
<dbReference type="GO" id="GO:0005856">
    <property type="term" value="C:cytoskeleton"/>
    <property type="evidence" value="ECO:0007669"/>
    <property type="project" value="InterPro"/>
</dbReference>
<dbReference type="PROSITE" id="PS50002">
    <property type="entry name" value="SH3"/>
    <property type="match status" value="1"/>
</dbReference>
<feature type="domain" description="SH3" evidence="4">
    <location>
        <begin position="257"/>
        <end position="319"/>
    </location>
</feature>
<feature type="non-terminal residue" evidence="6">
    <location>
        <position position="498"/>
    </location>
</feature>
<dbReference type="InterPro" id="IPR059004">
    <property type="entry name" value="MYO15"/>
</dbReference>
<dbReference type="CDD" id="cd11884">
    <property type="entry name" value="SH3_MYO15"/>
    <property type="match status" value="1"/>
</dbReference>
<protein>
    <recommendedName>
        <fullName evidence="7">SH3 domain-containing protein</fullName>
    </recommendedName>
</protein>
<evidence type="ECO:0000256" key="3">
    <source>
        <dbReference type="SAM" id="MobiDB-lite"/>
    </source>
</evidence>
<dbReference type="InterPro" id="IPR001452">
    <property type="entry name" value="SH3_domain"/>
</dbReference>
<evidence type="ECO:0000256" key="1">
    <source>
        <dbReference type="ARBA" id="ARBA00022443"/>
    </source>
</evidence>
<dbReference type="Gene3D" id="1.25.40.530">
    <property type="entry name" value="MyTH4 domain"/>
    <property type="match status" value="1"/>
</dbReference>
<evidence type="ECO:0000256" key="2">
    <source>
        <dbReference type="PROSITE-ProRule" id="PRU00192"/>
    </source>
</evidence>
<dbReference type="Gene3D" id="2.30.29.30">
    <property type="entry name" value="Pleckstrin-homology domain (PH domain)/Phosphotyrosine-binding domain (PTB)"/>
    <property type="match status" value="1"/>
</dbReference>
<dbReference type="SMART" id="SM00326">
    <property type="entry name" value="SH3"/>
    <property type="match status" value="1"/>
</dbReference>
<dbReference type="InterPro" id="IPR011993">
    <property type="entry name" value="PH-like_dom_sf"/>
</dbReference>
<feature type="non-terminal residue" evidence="6">
    <location>
        <position position="1"/>
    </location>
</feature>
<dbReference type="EMBL" id="HACG01028951">
    <property type="protein sequence ID" value="CEK75816.1"/>
    <property type="molecule type" value="Transcribed_RNA"/>
</dbReference>
<dbReference type="AlphaFoldDB" id="A0A0B7A729"/>
<name>A0A0B7A729_9EUPU</name>
<dbReference type="PANTHER" id="PTHR22692">
    <property type="entry name" value="MYOSIN VII, XV"/>
    <property type="match status" value="1"/>
</dbReference>
<feature type="domain" description="MyTH4" evidence="5">
    <location>
        <begin position="431"/>
        <end position="498"/>
    </location>
</feature>
<dbReference type="Pfam" id="PF14604">
    <property type="entry name" value="SH3_9"/>
    <property type="match status" value="1"/>
</dbReference>
<proteinExistence type="predicted"/>
<dbReference type="PANTHER" id="PTHR22692:SF26">
    <property type="entry name" value="SH3 DOMAIN-CONTAINING PROTEIN"/>
    <property type="match status" value="1"/>
</dbReference>
<sequence>TTETTEITTEFKRTSGDYSRRIEPEQIYNSRIVPEAPVTQPEPETQKTHIDYAAFERVITELYPQNKKFFLTYSKVPWTLHIRKEVFWPSEKLENQTALHLIYCQIVADVYNVGCVRINKDQRVKMRGMLEGHGVNQQNYLSKELKPQVKKVIVDTVKEWPTYFCRLFPIAASGHYSGVRYLGVSHTGLRLVTRERSFVDDSLSVMEDIRFEDVVNVVLPTSSTVQLNLRTKSLIFKTTRAQQLKDMIDRFCLESEKGHKYVVAVKDYITRESTLLSFKRGDIIKLMEPEMRLENGWMYGSLNGTVGLFPAEYVKPLARHEVETSNSKPVLYQSKVNDVIPVVTNGVTPIIPNGVPNGFNNRDSHSPDDDSDVSQGTVVAEGKYSMMEYAMLHFRESLDKRIYDRDRVYGSQVPKGGADWSWKEQADLIKWTRSPIQVSLLKFNTPDLNKLALESFIAIMRFMGDYPMGTNMTEYDCAKKILKTCHKFPEIRDEVFCQ</sequence>
<evidence type="ECO:0000259" key="4">
    <source>
        <dbReference type="PROSITE" id="PS50002"/>
    </source>
</evidence>
<dbReference type="SUPFAM" id="SSF50044">
    <property type="entry name" value="SH3-domain"/>
    <property type="match status" value="1"/>
</dbReference>
<dbReference type="PROSITE" id="PS51016">
    <property type="entry name" value="MYTH4"/>
    <property type="match status" value="1"/>
</dbReference>
<dbReference type="InterPro" id="IPR000857">
    <property type="entry name" value="MyTH4_dom"/>
</dbReference>
<gene>
    <name evidence="6" type="primary">ORF97153</name>
</gene>
<reference evidence="6" key="1">
    <citation type="submission" date="2014-12" db="EMBL/GenBank/DDBJ databases">
        <title>Insight into the proteome of Arion vulgaris.</title>
        <authorList>
            <person name="Aradska J."/>
            <person name="Bulat T."/>
            <person name="Smidak R."/>
            <person name="Sarate P."/>
            <person name="Gangsoo J."/>
            <person name="Sialana F."/>
            <person name="Bilban M."/>
            <person name="Lubec G."/>
        </authorList>
    </citation>
    <scope>NUCLEOTIDE SEQUENCE</scope>
    <source>
        <tissue evidence="6">Skin</tissue>
    </source>
</reference>